<organism evidence="2 3">
    <name type="scientific">Paenibacillus pini JCM 16418</name>
    <dbReference type="NCBI Taxonomy" id="1236976"/>
    <lineage>
        <taxon>Bacteria</taxon>
        <taxon>Bacillati</taxon>
        <taxon>Bacillota</taxon>
        <taxon>Bacilli</taxon>
        <taxon>Bacillales</taxon>
        <taxon>Paenibacillaceae</taxon>
        <taxon>Paenibacillus</taxon>
    </lineage>
</organism>
<evidence type="ECO:0000256" key="1">
    <source>
        <dbReference type="SAM" id="MobiDB-lite"/>
    </source>
</evidence>
<sequence>MSREQAFLHMLDAASKIQWNIAMILEAKAVEAEKVRNWTLHHLNADAFTSHEDQLNEPLQVHSQIVELLEGLTKLEIGLCSNLKVVLAQDEGYSGDSGGSNGFGGDFDLGDLGK</sequence>
<dbReference type="Pfam" id="PF26595">
    <property type="entry name" value="A_ENA"/>
    <property type="match status" value="1"/>
</dbReference>
<name>W7YCQ0_9BACL</name>
<feature type="region of interest" description="Disordered" evidence="1">
    <location>
        <begin position="92"/>
        <end position="114"/>
    </location>
</feature>
<dbReference type="RefSeq" id="WP_036649253.1">
    <property type="nucleotide sequence ID" value="NZ_BAVZ01000007.1"/>
</dbReference>
<reference evidence="2 3" key="1">
    <citation type="journal article" date="2014" name="Genome Announc.">
        <title>Draft Genome Sequence of Paenibacillus pini JCM 16418T, Isolated from the Rhizosphere of Pine Tree.</title>
        <authorList>
            <person name="Yuki M."/>
            <person name="Oshima K."/>
            <person name="Suda W."/>
            <person name="Oshida Y."/>
            <person name="Kitamura K."/>
            <person name="Iida Y."/>
            <person name="Hattori M."/>
            <person name="Ohkuma M."/>
        </authorList>
    </citation>
    <scope>NUCLEOTIDE SEQUENCE [LARGE SCALE GENOMIC DNA]</scope>
    <source>
        <strain evidence="2 3">JCM 16418</strain>
    </source>
</reference>
<dbReference type="STRING" id="1236976.JCM16418_2768"/>
<comment type="caution">
    <text evidence="2">The sequence shown here is derived from an EMBL/GenBank/DDBJ whole genome shotgun (WGS) entry which is preliminary data.</text>
</comment>
<dbReference type="AlphaFoldDB" id="W7YCQ0"/>
<proteinExistence type="predicted"/>
<gene>
    <name evidence="2" type="ORF">JCM16418_2768</name>
</gene>
<dbReference type="InterPro" id="IPR058705">
    <property type="entry name" value="A_ENA"/>
</dbReference>
<evidence type="ECO:0000313" key="3">
    <source>
        <dbReference type="Proteomes" id="UP000019364"/>
    </source>
</evidence>
<accession>W7YCQ0</accession>
<keyword evidence="3" id="KW-1185">Reference proteome</keyword>
<dbReference type="EMBL" id="BAVZ01000007">
    <property type="protein sequence ID" value="GAF08680.1"/>
    <property type="molecule type" value="Genomic_DNA"/>
</dbReference>
<protein>
    <recommendedName>
        <fullName evidence="4">Restriction endonuclease subunit S</fullName>
    </recommendedName>
</protein>
<evidence type="ECO:0008006" key="4">
    <source>
        <dbReference type="Google" id="ProtNLM"/>
    </source>
</evidence>
<dbReference type="OrthoDB" id="2664174at2"/>
<dbReference type="Proteomes" id="UP000019364">
    <property type="component" value="Unassembled WGS sequence"/>
</dbReference>
<feature type="compositionally biased region" description="Gly residues" evidence="1">
    <location>
        <begin position="95"/>
        <end position="107"/>
    </location>
</feature>
<evidence type="ECO:0000313" key="2">
    <source>
        <dbReference type="EMBL" id="GAF08680.1"/>
    </source>
</evidence>
<dbReference type="eggNOG" id="ENOG50335NN">
    <property type="taxonomic scope" value="Bacteria"/>
</dbReference>